<sequence length="216" mass="23747">MTGKQQPGAETRDRLIEAAAETVRSHGYAGTSARAIATTAGVNSALVFYHFGGVDALLLAALDRSSQQRMTAYRQAVDKCRTLEQLVETANEIYHADIEGGHITFFAEMVGASIARAELRKEITARAEPWIDFVEEALERVIGGSPLARLLPPRELAYAAITFYLGVNLFTHLDADRTRTQALFGLAERTAPRARLLTMRLPGRRRTDKPPAPDEP</sequence>
<feature type="DNA-binding region" description="H-T-H motif" evidence="4">
    <location>
        <begin position="32"/>
        <end position="51"/>
    </location>
</feature>
<accession>A0ABP7ECB9</accession>
<dbReference type="SUPFAM" id="SSF48498">
    <property type="entry name" value="Tetracyclin repressor-like, C-terminal domain"/>
    <property type="match status" value="1"/>
</dbReference>
<organism evidence="6 7">
    <name type="scientific">Nonomuraea antimicrobica</name>
    <dbReference type="NCBI Taxonomy" id="561173"/>
    <lineage>
        <taxon>Bacteria</taxon>
        <taxon>Bacillati</taxon>
        <taxon>Actinomycetota</taxon>
        <taxon>Actinomycetes</taxon>
        <taxon>Streptosporangiales</taxon>
        <taxon>Streptosporangiaceae</taxon>
        <taxon>Nonomuraea</taxon>
    </lineage>
</organism>
<protein>
    <submittedName>
        <fullName evidence="6">TetR family transcriptional regulator</fullName>
    </submittedName>
</protein>
<comment type="caution">
    <text evidence="6">The sequence shown here is derived from an EMBL/GenBank/DDBJ whole genome shotgun (WGS) entry which is preliminary data.</text>
</comment>
<dbReference type="Pfam" id="PF00440">
    <property type="entry name" value="TetR_N"/>
    <property type="match status" value="1"/>
</dbReference>
<keyword evidence="1" id="KW-0805">Transcription regulation</keyword>
<reference evidence="7" key="1">
    <citation type="journal article" date="2019" name="Int. J. Syst. Evol. Microbiol.">
        <title>The Global Catalogue of Microorganisms (GCM) 10K type strain sequencing project: providing services to taxonomists for standard genome sequencing and annotation.</title>
        <authorList>
            <consortium name="The Broad Institute Genomics Platform"/>
            <consortium name="The Broad Institute Genome Sequencing Center for Infectious Disease"/>
            <person name="Wu L."/>
            <person name="Ma J."/>
        </authorList>
    </citation>
    <scope>NUCLEOTIDE SEQUENCE [LARGE SCALE GENOMIC DNA]</scope>
    <source>
        <strain evidence="7">JCM 16904</strain>
    </source>
</reference>
<evidence type="ECO:0000313" key="6">
    <source>
        <dbReference type="EMBL" id="GAA3717237.1"/>
    </source>
</evidence>
<feature type="domain" description="HTH tetR-type" evidence="5">
    <location>
        <begin position="9"/>
        <end position="69"/>
    </location>
</feature>
<dbReference type="EMBL" id="BAAAZP010000237">
    <property type="protein sequence ID" value="GAA3717237.1"/>
    <property type="molecule type" value="Genomic_DNA"/>
</dbReference>
<evidence type="ECO:0000256" key="4">
    <source>
        <dbReference type="PROSITE-ProRule" id="PRU00335"/>
    </source>
</evidence>
<dbReference type="Proteomes" id="UP001500902">
    <property type="component" value="Unassembled WGS sequence"/>
</dbReference>
<name>A0ABP7ECB9_9ACTN</name>
<dbReference type="PANTHER" id="PTHR47506:SF1">
    <property type="entry name" value="HTH-TYPE TRANSCRIPTIONAL REGULATOR YJDC"/>
    <property type="match status" value="1"/>
</dbReference>
<dbReference type="PROSITE" id="PS50977">
    <property type="entry name" value="HTH_TETR_2"/>
    <property type="match status" value="1"/>
</dbReference>
<keyword evidence="2 4" id="KW-0238">DNA-binding</keyword>
<evidence type="ECO:0000259" key="5">
    <source>
        <dbReference type="PROSITE" id="PS50977"/>
    </source>
</evidence>
<evidence type="ECO:0000256" key="1">
    <source>
        <dbReference type="ARBA" id="ARBA00023015"/>
    </source>
</evidence>
<dbReference type="InterPro" id="IPR036271">
    <property type="entry name" value="Tet_transcr_reg_TetR-rel_C_sf"/>
</dbReference>
<dbReference type="InterPro" id="IPR009057">
    <property type="entry name" value="Homeodomain-like_sf"/>
</dbReference>
<dbReference type="PANTHER" id="PTHR47506">
    <property type="entry name" value="TRANSCRIPTIONAL REGULATORY PROTEIN"/>
    <property type="match status" value="1"/>
</dbReference>
<dbReference type="Gene3D" id="1.10.357.10">
    <property type="entry name" value="Tetracycline Repressor, domain 2"/>
    <property type="match status" value="1"/>
</dbReference>
<evidence type="ECO:0000256" key="2">
    <source>
        <dbReference type="ARBA" id="ARBA00023125"/>
    </source>
</evidence>
<dbReference type="PRINTS" id="PR00455">
    <property type="entry name" value="HTHTETR"/>
</dbReference>
<dbReference type="Gene3D" id="1.10.10.60">
    <property type="entry name" value="Homeodomain-like"/>
    <property type="match status" value="1"/>
</dbReference>
<dbReference type="SUPFAM" id="SSF46689">
    <property type="entry name" value="Homeodomain-like"/>
    <property type="match status" value="1"/>
</dbReference>
<keyword evidence="3" id="KW-0804">Transcription</keyword>
<keyword evidence="7" id="KW-1185">Reference proteome</keyword>
<dbReference type="InterPro" id="IPR001647">
    <property type="entry name" value="HTH_TetR"/>
</dbReference>
<gene>
    <name evidence="6" type="ORF">GCM10022224_098670</name>
</gene>
<evidence type="ECO:0000313" key="7">
    <source>
        <dbReference type="Proteomes" id="UP001500902"/>
    </source>
</evidence>
<proteinExistence type="predicted"/>
<evidence type="ECO:0000256" key="3">
    <source>
        <dbReference type="ARBA" id="ARBA00023163"/>
    </source>
</evidence>